<proteinExistence type="predicted"/>
<dbReference type="RefSeq" id="XP_024582561.1">
    <property type="nucleotide sequence ID" value="XM_024717021.1"/>
</dbReference>
<sequence>MYISKQTRRVTFHANPILLHLNARIADLTTKSRRDYFPEKSGKCENDGSRTVTICLEAHTS</sequence>
<dbReference type="EMBL" id="CCYD01002047">
    <property type="protein sequence ID" value="CEG46192.1"/>
    <property type="molecule type" value="Genomic_DNA"/>
</dbReference>
<name>A0A0P1AXE4_PLAHL</name>
<keyword evidence="2" id="KW-1185">Reference proteome</keyword>
<accession>A0A0P1AXE4</accession>
<protein>
    <submittedName>
        <fullName evidence="1">Uncharacterized protein</fullName>
    </submittedName>
</protein>
<reference evidence="2" key="1">
    <citation type="submission" date="2014-09" db="EMBL/GenBank/DDBJ databases">
        <authorList>
            <person name="Sharma Rahul"/>
            <person name="Thines Marco"/>
        </authorList>
    </citation>
    <scope>NUCLEOTIDE SEQUENCE [LARGE SCALE GENOMIC DNA]</scope>
</reference>
<organism evidence="1 2">
    <name type="scientific">Plasmopara halstedii</name>
    <name type="common">Downy mildew of sunflower</name>
    <dbReference type="NCBI Taxonomy" id="4781"/>
    <lineage>
        <taxon>Eukaryota</taxon>
        <taxon>Sar</taxon>
        <taxon>Stramenopiles</taxon>
        <taxon>Oomycota</taxon>
        <taxon>Peronosporomycetes</taxon>
        <taxon>Peronosporales</taxon>
        <taxon>Peronosporaceae</taxon>
        <taxon>Plasmopara</taxon>
    </lineage>
</organism>
<dbReference type="Proteomes" id="UP000054928">
    <property type="component" value="Unassembled WGS sequence"/>
</dbReference>
<dbReference type="GeneID" id="36397662"/>
<dbReference type="AlphaFoldDB" id="A0A0P1AXE4"/>
<evidence type="ECO:0000313" key="2">
    <source>
        <dbReference type="Proteomes" id="UP000054928"/>
    </source>
</evidence>
<evidence type="ECO:0000313" key="1">
    <source>
        <dbReference type="EMBL" id="CEG46192.1"/>
    </source>
</evidence>